<protein>
    <submittedName>
        <fullName evidence="1">Uncharacterized protein</fullName>
    </submittedName>
</protein>
<dbReference type="EnsemblMetazoa" id="AALFPA23_016487.R24041">
    <property type="protein sequence ID" value="AALFPA23_016487.P24041"/>
    <property type="gene ID" value="AALFPA23_016487"/>
</dbReference>
<evidence type="ECO:0000313" key="1">
    <source>
        <dbReference type="EnsemblMetazoa" id="AALFPA23_016487.P24041"/>
    </source>
</evidence>
<reference evidence="2" key="1">
    <citation type="journal article" date="2015" name="Proc. Natl. Acad. Sci. U.S.A.">
        <title>Genome sequence of the Asian Tiger mosquito, Aedes albopictus, reveals insights into its biology, genetics, and evolution.</title>
        <authorList>
            <person name="Chen X.G."/>
            <person name="Jiang X."/>
            <person name="Gu J."/>
            <person name="Xu M."/>
            <person name="Wu Y."/>
            <person name="Deng Y."/>
            <person name="Zhang C."/>
            <person name="Bonizzoni M."/>
            <person name="Dermauw W."/>
            <person name="Vontas J."/>
            <person name="Armbruster P."/>
            <person name="Huang X."/>
            <person name="Yang Y."/>
            <person name="Zhang H."/>
            <person name="He W."/>
            <person name="Peng H."/>
            <person name="Liu Y."/>
            <person name="Wu K."/>
            <person name="Chen J."/>
            <person name="Lirakis M."/>
            <person name="Topalis P."/>
            <person name="Van Leeuwen T."/>
            <person name="Hall A.B."/>
            <person name="Jiang X."/>
            <person name="Thorpe C."/>
            <person name="Mueller R.L."/>
            <person name="Sun C."/>
            <person name="Waterhouse R.M."/>
            <person name="Yan G."/>
            <person name="Tu Z.J."/>
            <person name="Fang X."/>
            <person name="James A.A."/>
        </authorList>
    </citation>
    <scope>NUCLEOTIDE SEQUENCE [LARGE SCALE GENOMIC DNA]</scope>
    <source>
        <strain evidence="2">Foshan</strain>
    </source>
</reference>
<evidence type="ECO:0000313" key="2">
    <source>
        <dbReference type="Proteomes" id="UP000069940"/>
    </source>
</evidence>
<dbReference type="GeneID" id="134286721"/>
<dbReference type="Proteomes" id="UP000069940">
    <property type="component" value="Unassembled WGS sequence"/>
</dbReference>
<proteinExistence type="predicted"/>
<dbReference type="Pfam" id="PF14223">
    <property type="entry name" value="Retrotran_gag_2"/>
    <property type="match status" value="1"/>
</dbReference>
<accession>A0ABM1Z9Z8</accession>
<organism evidence="1 2">
    <name type="scientific">Aedes albopictus</name>
    <name type="common">Asian tiger mosquito</name>
    <name type="synonym">Stegomyia albopicta</name>
    <dbReference type="NCBI Taxonomy" id="7160"/>
    <lineage>
        <taxon>Eukaryota</taxon>
        <taxon>Metazoa</taxon>
        <taxon>Ecdysozoa</taxon>
        <taxon>Arthropoda</taxon>
        <taxon>Hexapoda</taxon>
        <taxon>Insecta</taxon>
        <taxon>Pterygota</taxon>
        <taxon>Neoptera</taxon>
        <taxon>Endopterygota</taxon>
        <taxon>Diptera</taxon>
        <taxon>Nematocera</taxon>
        <taxon>Culicoidea</taxon>
        <taxon>Culicidae</taxon>
        <taxon>Culicinae</taxon>
        <taxon>Aedini</taxon>
        <taxon>Aedes</taxon>
        <taxon>Stegomyia</taxon>
    </lineage>
</organism>
<reference evidence="1" key="2">
    <citation type="submission" date="2025-05" db="UniProtKB">
        <authorList>
            <consortium name="EnsemblMetazoa"/>
        </authorList>
    </citation>
    <scope>IDENTIFICATION</scope>
    <source>
        <strain evidence="1">Foshan</strain>
    </source>
</reference>
<name>A0ABM1Z9Z8_AEDAL</name>
<keyword evidence="2" id="KW-1185">Reference proteome</keyword>
<dbReference type="RefSeq" id="XP_062704367.1">
    <property type="nucleotide sequence ID" value="XM_062848383.1"/>
</dbReference>
<sequence length="168" mass="18709">MLLTREELWYVVVGAKPEPVTEQWKKDDSKARATMGLCIEDNQFGLVKTANSASDFWNQLKAYHEKSTVTSRVSLLKKLCSLNLAEGGDVEGHLVVLEDLFDRLANAGQELEESLRIAMILRSLPDSYGDWSRPWRVVPMLTSPCSWSNQSCLTSSSGGGNDQVNRST</sequence>